<protein>
    <submittedName>
        <fullName evidence="2">Uncharacterized protein</fullName>
    </submittedName>
</protein>
<name>A0A6M3IS59_9ZZZZ</name>
<sequence length="164" mass="17962">MKIMGIENWIIIAIGGLCSLAASILYMLGGTSGFSKALRRFIASFILALSANIIAVVFHNWNWQLLLIFPCLAGGFSLGYGAYTIKEKIFKRTVFALGVLSACFCGLWSIGFTMFGWVVVGLAFIVGLTSVVLGVFNPFVNAPLEQYLICQLLTMFIPFWGLVK</sequence>
<feature type="transmembrane region" description="Helical" evidence="1">
    <location>
        <begin position="65"/>
        <end position="82"/>
    </location>
</feature>
<organism evidence="2">
    <name type="scientific">viral metagenome</name>
    <dbReference type="NCBI Taxonomy" id="1070528"/>
    <lineage>
        <taxon>unclassified sequences</taxon>
        <taxon>metagenomes</taxon>
        <taxon>organismal metagenomes</taxon>
    </lineage>
</organism>
<feature type="transmembrane region" description="Helical" evidence="1">
    <location>
        <begin position="41"/>
        <end position="59"/>
    </location>
</feature>
<feature type="transmembrane region" description="Helical" evidence="1">
    <location>
        <begin position="117"/>
        <end position="140"/>
    </location>
</feature>
<keyword evidence="1" id="KW-1133">Transmembrane helix</keyword>
<keyword evidence="1" id="KW-0812">Transmembrane</keyword>
<proteinExistence type="predicted"/>
<feature type="transmembrane region" description="Helical" evidence="1">
    <location>
        <begin position="94"/>
        <end position="111"/>
    </location>
</feature>
<feature type="transmembrane region" description="Helical" evidence="1">
    <location>
        <begin position="6"/>
        <end position="29"/>
    </location>
</feature>
<feature type="transmembrane region" description="Helical" evidence="1">
    <location>
        <begin position="147"/>
        <end position="163"/>
    </location>
</feature>
<evidence type="ECO:0000313" key="2">
    <source>
        <dbReference type="EMBL" id="QJA59975.1"/>
    </source>
</evidence>
<dbReference type="EMBL" id="MT141391">
    <property type="protein sequence ID" value="QJA59975.1"/>
    <property type="molecule type" value="Genomic_DNA"/>
</dbReference>
<accession>A0A6M3IS59</accession>
<reference evidence="2" key="1">
    <citation type="submission" date="2020-03" db="EMBL/GenBank/DDBJ databases">
        <title>The deep terrestrial virosphere.</title>
        <authorList>
            <person name="Holmfeldt K."/>
            <person name="Nilsson E."/>
            <person name="Simone D."/>
            <person name="Lopez-Fernandez M."/>
            <person name="Wu X."/>
            <person name="de Brujin I."/>
            <person name="Lundin D."/>
            <person name="Andersson A."/>
            <person name="Bertilsson S."/>
            <person name="Dopson M."/>
        </authorList>
    </citation>
    <scope>NUCLEOTIDE SEQUENCE</scope>
    <source>
        <strain evidence="2">MM415B01211</strain>
    </source>
</reference>
<keyword evidence="1" id="KW-0472">Membrane</keyword>
<dbReference type="AlphaFoldDB" id="A0A6M3IS59"/>
<gene>
    <name evidence="2" type="ORF">MM415B01211_0007</name>
</gene>
<evidence type="ECO:0000256" key="1">
    <source>
        <dbReference type="SAM" id="Phobius"/>
    </source>
</evidence>